<dbReference type="FunFam" id="3.30.230.10:FF:000001">
    <property type="entry name" value="30S ribosomal protein S9"/>
    <property type="match status" value="1"/>
</dbReference>
<evidence type="ECO:0000313" key="5">
    <source>
        <dbReference type="EMBL" id="QES95283.1"/>
    </source>
</evidence>
<dbReference type="InterPro" id="IPR020568">
    <property type="entry name" value="Ribosomal_Su5_D2-typ_SF"/>
</dbReference>
<evidence type="ECO:0000256" key="1">
    <source>
        <dbReference type="ARBA" id="ARBA00004229"/>
    </source>
</evidence>
<dbReference type="EMBL" id="MG273660">
    <property type="protein sequence ID" value="QES95283.1"/>
    <property type="molecule type" value="Genomic_DNA"/>
</dbReference>
<dbReference type="NCBIfam" id="NF001099">
    <property type="entry name" value="PRK00132.1"/>
    <property type="match status" value="1"/>
</dbReference>
<dbReference type="GO" id="GO:0006412">
    <property type="term" value="P:translation"/>
    <property type="evidence" value="ECO:0007669"/>
    <property type="project" value="InterPro"/>
</dbReference>
<dbReference type="GO" id="GO:0003723">
    <property type="term" value="F:RNA binding"/>
    <property type="evidence" value="ECO:0007669"/>
    <property type="project" value="TreeGrafter"/>
</dbReference>
<dbReference type="InterPro" id="IPR000754">
    <property type="entry name" value="Ribosomal_uS9"/>
</dbReference>
<sequence length="134" mass="15411">MIQFLKKKYISIGRRKEAVAKVLLYFGNGKLIINNQLGSYYLKKNKTYLNSLSEPLNKLNLINKFNIIVSVKGGGLSSQVAAIQLGLARQLYKINLNYRKTLKTFKFLTCNSKVKERKKYGLKKARKASQYSKR</sequence>
<accession>A0A5J6DUR0</accession>
<dbReference type="GO" id="GO:0009507">
    <property type="term" value="C:chloroplast"/>
    <property type="evidence" value="ECO:0007669"/>
    <property type="project" value="UniProtKB-SubCell"/>
</dbReference>
<proteinExistence type="inferred from homology"/>
<keyword evidence="3 5" id="KW-0689">Ribosomal protein</keyword>
<evidence type="ECO:0000256" key="2">
    <source>
        <dbReference type="ARBA" id="ARBA00005251"/>
    </source>
</evidence>
<dbReference type="Gene3D" id="3.30.230.10">
    <property type="match status" value="1"/>
</dbReference>
<keyword evidence="5" id="KW-0934">Plastid</keyword>
<dbReference type="GO" id="GO:0015935">
    <property type="term" value="C:small ribosomal subunit"/>
    <property type="evidence" value="ECO:0007669"/>
    <property type="project" value="UniProtKB-ARBA"/>
</dbReference>
<dbReference type="HAMAP" id="MF_00532_B">
    <property type="entry name" value="Ribosomal_uS9_B"/>
    <property type="match status" value="1"/>
</dbReference>
<dbReference type="AlphaFoldDB" id="A0A5J6DUR0"/>
<comment type="subcellular location">
    <subcellularLocation>
        <location evidence="1">Plastid</location>
        <location evidence="1">Chloroplast</location>
    </subcellularLocation>
</comment>
<dbReference type="GO" id="GO:0003735">
    <property type="term" value="F:structural constituent of ribosome"/>
    <property type="evidence" value="ECO:0007669"/>
    <property type="project" value="InterPro"/>
</dbReference>
<dbReference type="Pfam" id="PF00380">
    <property type="entry name" value="Ribosomal_S9"/>
    <property type="match status" value="1"/>
</dbReference>
<protein>
    <submittedName>
        <fullName evidence="5">Ribosomal protein S9</fullName>
    </submittedName>
</protein>
<reference evidence="5" key="1">
    <citation type="journal article" date="2019" name="Am. J. Bot.">
        <title>A single loss of photosynthesis in the diatom order Bacillariales (Bacillariophyta).</title>
        <authorList>
            <person name="Onyshchenko A."/>
            <person name="Ruck E.C."/>
            <person name="Nakov T."/>
            <person name="Alverson A.J."/>
        </authorList>
    </citation>
    <scope>NUCLEOTIDE SEQUENCE</scope>
    <source>
        <strain evidence="5">Nitz4</strain>
    </source>
</reference>
<organism evidence="5">
    <name type="scientific">Nitzschia sp.</name>
    <name type="common">in: diatoms</name>
    <dbReference type="NCBI Taxonomy" id="1884248"/>
    <lineage>
        <taxon>Eukaryota</taxon>
        <taxon>Sar</taxon>
        <taxon>Stramenopiles</taxon>
        <taxon>Ochrophyta</taxon>
        <taxon>Bacillariophyta</taxon>
        <taxon>Bacillariophyceae</taxon>
        <taxon>Bacillariophycidae</taxon>
        <taxon>Bacillariales</taxon>
        <taxon>Bacillariaceae</taxon>
        <taxon>Nitzschia</taxon>
    </lineage>
</organism>
<gene>
    <name evidence="5" type="primary">rps9</name>
</gene>
<dbReference type="InterPro" id="IPR014721">
    <property type="entry name" value="Ribsml_uS5_D2-typ_fold_subgr"/>
</dbReference>
<evidence type="ECO:0000256" key="3">
    <source>
        <dbReference type="ARBA" id="ARBA00022980"/>
    </source>
</evidence>
<comment type="similarity">
    <text evidence="2">Belongs to the universal ribosomal protein uS9 family.</text>
</comment>
<dbReference type="SUPFAM" id="SSF54211">
    <property type="entry name" value="Ribosomal protein S5 domain 2-like"/>
    <property type="match status" value="1"/>
</dbReference>
<name>A0A5J6DUR0_9STRA</name>
<dbReference type="InterPro" id="IPR023035">
    <property type="entry name" value="Ribosomal_uS9_bac/plastid"/>
</dbReference>
<evidence type="ECO:0000256" key="4">
    <source>
        <dbReference type="ARBA" id="ARBA00023274"/>
    </source>
</evidence>
<geneLocation type="plastid" evidence="5"/>
<keyword evidence="4" id="KW-0687">Ribonucleoprotein</keyword>
<dbReference type="PANTHER" id="PTHR21569:SF1">
    <property type="entry name" value="SMALL RIBOSOMAL SUBUNIT PROTEIN US9M"/>
    <property type="match status" value="1"/>
</dbReference>
<dbReference type="PANTHER" id="PTHR21569">
    <property type="entry name" value="RIBOSOMAL PROTEIN S9"/>
    <property type="match status" value="1"/>
</dbReference>